<dbReference type="RefSeq" id="XP_056510326.1">
    <property type="nucleotide sequence ID" value="XM_056657526.1"/>
</dbReference>
<dbReference type="GeneID" id="81396695"/>
<sequence>MFPRSFSSGVLSRTRVLPSRVVPEGFHRLYNSRSSPQTGRSQFKILPILAVIGISSGSYILLVKSRTGARQSPPSN</sequence>
<reference evidence="2" key="2">
    <citation type="journal article" date="2023" name="IMA Fungus">
        <title>Comparative genomic study of the Penicillium genus elucidates a diverse pangenome and 15 lateral gene transfer events.</title>
        <authorList>
            <person name="Petersen C."/>
            <person name="Sorensen T."/>
            <person name="Nielsen M.R."/>
            <person name="Sondergaard T.E."/>
            <person name="Sorensen J.L."/>
            <person name="Fitzpatrick D.A."/>
            <person name="Frisvad J.C."/>
            <person name="Nielsen K.L."/>
        </authorList>
    </citation>
    <scope>NUCLEOTIDE SEQUENCE</scope>
    <source>
        <strain evidence="2">IBT 34128</strain>
    </source>
</reference>
<organism evidence="2 3">
    <name type="scientific">Penicillium alfredii</name>
    <dbReference type="NCBI Taxonomy" id="1506179"/>
    <lineage>
        <taxon>Eukaryota</taxon>
        <taxon>Fungi</taxon>
        <taxon>Dikarya</taxon>
        <taxon>Ascomycota</taxon>
        <taxon>Pezizomycotina</taxon>
        <taxon>Eurotiomycetes</taxon>
        <taxon>Eurotiomycetidae</taxon>
        <taxon>Eurotiales</taxon>
        <taxon>Aspergillaceae</taxon>
        <taxon>Penicillium</taxon>
    </lineage>
</organism>
<evidence type="ECO:0000313" key="3">
    <source>
        <dbReference type="Proteomes" id="UP001141434"/>
    </source>
</evidence>
<feature type="transmembrane region" description="Helical" evidence="1">
    <location>
        <begin position="45"/>
        <end position="63"/>
    </location>
</feature>
<evidence type="ECO:0000313" key="2">
    <source>
        <dbReference type="EMBL" id="KAJ5092129.1"/>
    </source>
</evidence>
<evidence type="ECO:0000256" key="1">
    <source>
        <dbReference type="SAM" id="Phobius"/>
    </source>
</evidence>
<proteinExistence type="predicted"/>
<name>A0A9W9K3W5_9EURO</name>
<comment type="caution">
    <text evidence="2">The sequence shown here is derived from an EMBL/GenBank/DDBJ whole genome shotgun (WGS) entry which is preliminary data.</text>
</comment>
<keyword evidence="3" id="KW-1185">Reference proteome</keyword>
<dbReference type="OrthoDB" id="5090196at2759"/>
<keyword evidence="1" id="KW-1133">Transmembrane helix</keyword>
<gene>
    <name evidence="2" type="ORF">NUU61_006999</name>
</gene>
<keyword evidence="1" id="KW-0472">Membrane</keyword>
<protein>
    <submittedName>
        <fullName evidence="2">Uncharacterized protein</fullName>
    </submittedName>
</protein>
<dbReference type="AlphaFoldDB" id="A0A9W9K3W5"/>
<dbReference type="Proteomes" id="UP001141434">
    <property type="component" value="Unassembled WGS sequence"/>
</dbReference>
<reference evidence="2" key="1">
    <citation type="submission" date="2022-11" db="EMBL/GenBank/DDBJ databases">
        <authorList>
            <person name="Petersen C."/>
        </authorList>
    </citation>
    <scope>NUCLEOTIDE SEQUENCE</scope>
    <source>
        <strain evidence="2">IBT 34128</strain>
    </source>
</reference>
<accession>A0A9W9K3W5</accession>
<keyword evidence="1" id="KW-0812">Transmembrane</keyword>
<dbReference type="EMBL" id="JAPMSZ010000009">
    <property type="protein sequence ID" value="KAJ5092129.1"/>
    <property type="molecule type" value="Genomic_DNA"/>
</dbReference>